<evidence type="ECO:0000313" key="1">
    <source>
        <dbReference type="EMBL" id="MDH8678390.1"/>
    </source>
</evidence>
<gene>
    <name evidence="1" type="ORF">QE109_09550</name>
</gene>
<dbReference type="Proteomes" id="UP001158045">
    <property type="component" value="Unassembled WGS sequence"/>
</dbReference>
<evidence type="ECO:0008006" key="3">
    <source>
        <dbReference type="Google" id="ProtNLM"/>
    </source>
</evidence>
<evidence type="ECO:0000313" key="2">
    <source>
        <dbReference type="Proteomes" id="UP001158045"/>
    </source>
</evidence>
<dbReference type="InterPro" id="IPR058292">
    <property type="entry name" value="DUF7986"/>
</dbReference>
<organism evidence="1 2">
    <name type="scientific">Fusibacter bizertensis</name>
    <dbReference type="NCBI Taxonomy" id="1488331"/>
    <lineage>
        <taxon>Bacteria</taxon>
        <taxon>Bacillati</taxon>
        <taxon>Bacillota</taxon>
        <taxon>Clostridia</taxon>
        <taxon>Eubacteriales</taxon>
        <taxon>Eubacteriales Family XII. Incertae Sedis</taxon>
        <taxon>Fusibacter</taxon>
    </lineage>
</organism>
<dbReference type="RefSeq" id="WP_281094234.1">
    <property type="nucleotide sequence ID" value="NZ_JARYZI010000005.1"/>
</dbReference>
<sequence>MNIEMIEKIYNDLYEFIVMPSNKKELDIAKQQFVLKDDQSDTDGFAEWLIFNYLHSETHQNMIDRFKLKQPLDENKEAVAILEALKKSQRSIFEVNLEHERVALKDIFTNDDFLLESGVSESTPLISARVISIDNTHTVVGDIFELEVSFKESIKKYILDQYNQFTQSQGITPMDSFLDANGHLLYKVLDIVNQVEEENAYEDELNLYQSTYAYRCNKDELYELFMTLSLPVFADEEEEPILRVMEEDRILAEIEISNGQFYVLCNSPEHSKAMKKVIEPILRADIVFLKDEIFSLEDLL</sequence>
<accession>A0ABT6ND90</accession>
<reference evidence="1 2" key="1">
    <citation type="submission" date="2023-04" db="EMBL/GenBank/DDBJ databases">
        <title>Fusibacter bizertensis strain WBS, isolated from littoral bottom sediments of the Arctic seas - biochemical and genomic analysis.</title>
        <authorList>
            <person name="Brioukhanov A.L."/>
        </authorList>
    </citation>
    <scope>NUCLEOTIDE SEQUENCE [LARGE SCALE GENOMIC DNA]</scope>
    <source>
        <strain evidence="1 2">WBS</strain>
    </source>
</reference>
<proteinExistence type="predicted"/>
<comment type="caution">
    <text evidence="1">The sequence shown here is derived from an EMBL/GenBank/DDBJ whole genome shotgun (WGS) entry which is preliminary data.</text>
</comment>
<protein>
    <recommendedName>
        <fullName evidence="3">DUF4868 domain-containing protein</fullName>
    </recommendedName>
</protein>
<dbReference type="Pfam" id="PF25948">
    <property type="entry name" value="DUF7986"/>
    <property type="match status" value="1"/>
</dbReference>
<dbReference type="EMBL" id="JARYZI010000005">
    <property type="protein sequence ID" value="MDH8678390.1"/>
    <property type="molecule type" value="Genomic_DNA"/>
</dbReference>
<keyword evidence="2" id="KW-1185">Reference proteome</keyword>
<name>A0ABT6ND90_9FIRM</name>